<keyword evidence="4" id="KW-0677">Repeat</keyword>
<comment type="function">
    <text evidence="6">Non-catalytic component of the C9orf72-SMCR8 complex, a complex that has guanine nucleotide exchange factor (GEF) activity and regulates autophagy. The C9orf72-SMCR8 complex promotes the exchange of GDP to GTP, converting inactive GDP-bound RAB8A and RAB39B into their active GTP-bound form, thereby promoting autophagosome maturation. As part of the C9orf72-SMCR8 complex, stimulates RAB8A and RAB11A GTPase activity in vitro, however WDR42 is shown not be an essential complex component for this function. The C9orf72-SMCR8 complex also acts as a negative regulator of autophagy initiation by interacting with the ULK1/ATG1 kinase complex and inhibiting its protein kinase activity.</text>
</comment>
<evidence type="ECO:0000256" key="4">
    <source>
        <dbReference type="ARBA" id="ARBA00022737"/>
    </source>
</evidence>
<dbReference type="PANTHER" id="PTHR22805">
    <property type="entry name" value="WDR41-RELATED"/>
    <property type="match status" value="1"/>
</dbReference>
<accession>A0A5N4ED13</accession>
<protein>
    <recommendedName>
        <fullName evidence="8">WD repeat-containing protein 41</fullName>
    </recommendedName>
</protein>
<feature type="repeat" description="WD" evidence="9">
    <location>
        <begin position="362"/>
        <end position="384"/>
    </location>
</feature>
<dbReference type="SUPFAM" id="SSF50978">
    <property type="entry name" value="WD40 repeat-like"/>
    <property type="match status" value="1"/>
</dbReference>
<comment type="caution">
    <text evidence="10">The sequence shown here is derived from an EMBL/GenBank/DDBJ whole genome shotgun (WGS) entry which is preliminary data.</text>
</comment>
<organism evidence="10 11">
    <name type="scientific">Camelus dromedarius</name>
    <name type="common">Dromedary</name>
    <name type="synonym">Arabian camel</name>
    <dbReference type="NCBI Taxonomy" id="9838"/>
    <lineage>
        <taxon>Eukaryota</taxon>
        <taxon>Metazoa</taxon>
        <taxon>Chordata</taxon>
        <taxon>Craniata</taxon>
        <taxon>Vertebrata</taxon>
        <taxon>Euteleostomi</taxon>
        <taxon>Mammalia</taxon>
        <taxon>Eutheria</taxon>
        <taxon>Laurasiatheria</taxon>
        <taxon>Artiodactyla</taxon>
        <taxon>Tylopoda</taxon>
        <taxon>Camelidae</taxon>
        <taxon>Camelus</taxon>
    </lineage>
</organism>
<dbReference type="AlphaFoldDB" id="A0A5N4ED13"/>
<evidence type="ECO:0000313" key="10">
    <source>
        <dbReference type="EMBL" id="KAB1281322.1"/>
    </source>
</evidence>
<evidence type="ECO:0000256" key="8">
    <source>
        <dbReference type="ARBA" id="ARBA00070592"/>
    </source>
</evidence>
<keyword evidence="5" id="KW-0072">Autophagy</keyword>
<dbReference type="Pfam" id="PF25178">
    <property type="entry name" value="Beta-prop_WDR41"/>
    <property type="match status" value="4"/>
</dbReference>
<evidence type="ECO:0000256" key="2">
    <source>
        <dbReference type="ARBA" id="ARBA00022490"/>
    </source>
</evidence>
<comment type="subunit">
    <text evidence="7">Component of the C9orf72-SMCR8 complex, at least composed of C9orf72, SMCR8 and WDR41. The complex is formed of two protomers, each individually consisting of one molecule each of C9orf72, SMCR8 and WDR41. The protomers homodimerize via an interaction between C9orf72 (via C-terminus) and SMCR8 (via N-terminus). Within each protomer SMCR8 (via DENN domain) acts as a bridging protein between WDR41 (via C-terminus and N-terminus) and C9orf72 (via C-terminus). The C9orf72-SMCR8 complex associates with the ULK1/ATG1 kinase complex.</text>
</comment>
<name>A0A5N4ED13_CAMDR</name>
<dbReference type="GO" id="GO:0010506">
    <property type="term" value="P:regulation of autophagy"/>
    <property type="evidence" value="ECO:0007669"/>
    <property type="project" value="InterPro"/>
</dbReference>
<keyword evidence="11" id="KW-1185">Reference proteome</keyword>
<dbReference type="GO" id="GO:0005765">
    <property type="term" value="C:lysosomal membrane"/>
    <property type="evidence" value="ECO:0007669"/>
    <property type="project" value="TreeGrafter"/>
</dbReference>
<evidence type="ECO:0000256" key="9">
    <source>
        <dbReference type="PROSITE-ProRule" id="PRU00221"/>
    </source>
</evidence>
<reference evidence="10 11" key="1">
    <citation type="journal article" date="2019" name="Mol. Ecol. Resour.">
        <title>Improving Illumina assemblies with Hi-C and long reads: an example with the North African dromedary.</title>
        <authorList>
            <person name="Elbers J.P."/>
            <person name="Rogers M.F."/>
            <person name="Perelman P.L."/>
            <person name="Proskuryakova A.A."/>
            <person name="Serdyukova N.A."/>
            <person name="Johnson W.E."/>
            <person name="Horin P."/>
            <person name="Corander J."/>
            <person name="Murphy D."/>
            <person name="Burger P.A."/>
        </authorList>
    </citation>
    <scope>NUCLEOTIDE SEQUENCE [LARGE SCALE GENOMIC DNA]</scope>
    <source>
        <strain evidence="10">Drom800</strain>
        <tissue evidence="10">Blood</tissue>
    </source>
</reference>
<comment type="subcellular location">
    <subcellularLocation>
        <location evidence="1">Cytoplasm</location>
    </subcellularLocation>
</comment>
<dbReference type="InterPro" id="IPR015943">
    <property type="entry name" value="WD40/YVTN_repeat-like_dom_sf"/>
</dbReference>
<dbReference type="Gene3D" id="2.130.10.10">
    <property type="entry name" value="YVTN repeat-like/Quinoprotein amine dehydrogenase"/>
    <property type="match status" value="2"/>
</dbReference>
<dbReference type="InterPro" id="IPR036322">
    <property type="entry name" value="WD40_repeat_dom_sf"/>
</dbReference>
<feature type="repeat" description="WD" evidence="9">
    <location>
        <begin position="39"/>
        <end position="79"/>
    </location>
</feature>
<evidence type="ECO:0000313" key="11">
    <source>
        <dbReference type="Proteomes" id="UP000299084"/>
    </source>
</evidence>
<dbReference type="InterPro" id="IPR040102">
    <property type="entry name" value="WDR41"/>
</dbReference>
<keyword evidence="3 9" id="KW-0853">WD repeat</keyword>
<dbReference type="PANTHER" id="PTHR22805:SF2">
    <property type="entry name" value="WD REPEAT-CONTAINING PROTEIN 41"/>
    <property type="match status" value="1"/>
</dbReference>
<dbReference type="GO" id="GO:0006914">
    <property type="term" value="P:autophagy"/>
    <property type="evidence" value="ECO:0007669"/>
    <property type="project" value="UniProtKB-KW"/>
</dbReference>
<dbReference type="SMART" id="SM00320">
    <property type="entry name" value="WD40"/>
    <property type="match status" value="4"/>
</dbReference>
<dbReference type="Proteomes" id="UP000299084">
    <property type="component" value="Unassembled WGS sequence"/>
</dbReference>
<sequence>MLRWLIGGGREPQGLAEKSPLQTIGEEQTQNPYTELLVLKAHHDIVRFLVQLDDYRFASAGDDGIVVVWNAQTGEKLLELNGHTQKITAIITLPSLEACEEKNQLILTASADRTVIISLNPEPSEIAMVTKGPVWDCDTGRQVQKVSCFQSTVKVKNQGISALIEIPKNCVVAAVGKELIIFRLVAPTEGSLGWDILEVKRLLDHQDNILSLVNVNGKLIVYLFIYYVKFCTYIHDLCLDLSFVTGSHVGELIIWDILDWTVQACEHNFWDPSPQLDTQQEIKLCQKPNDVSIHHFTWDEENIFVAVGRGLYVYNLQMKRVIACQKTAHDSSVLHVAKLPNRYDIGSPWCFLSLICSSDRQLISCSEDGSVRIWELREKQQLAAEPVPTGVYLCSERVNKQASHPVKKQQENAILFSLELIGDLIGHSSSVEMFLYFEDHGLVTCSADHLIILWKNGERESGLRSLKLFQKLEENGDLYLAV</sequence>
<evidence type="ECO:0000256" key="3">
    <source>
        <dbReference type="ARBA" id="ARBA00022574"/>
    </source>
</evidence>
<evidence type="ECO:0000256" key="6">
    <source>
        <dbReference type="ARBA" id="ARBA00055081"/>
    </source>
</evidence>
<dbReference type="InterPro" id="IPR001680">
    <property type="entry name" value="WD40_rpt"/>
</dbReference>
<evidence type="ECO:0000256" key="7">
    <source>
        <dbReference type="ARBA" id="ARBA00065808"/>
    </source>
</evidence>
<dbReference type="EMBL" id="JWIN03000003">
    <property type="protein sequence ID" value="KAB1281322.1"/>
    <property type="molecule type" value="Genomic_DNA"/>
</dbReference>
<dbReference type="FunFam" id="2.130.10.10:FF:000564">
    <property type="entry name" value="WD repeat domain 41"/>
    <property type="match status" value="1"/>
</dbReference>
<keyword evidence="2" id="KW-0963">Cytoplasm</keyword>
<proteinExistence type="predicted"/>
<dbReference type="PROSITE" id="PS50082">
    <property type="entry name" value="WD_REPEATS_2"/>
    <property type="match status" value="2"/>
</dbReference>
<gene>
    <name evidence="10" type="ORF">Cadr_000004321</name>
</gene>
<evidence type="ECO:0000256" key="1">
    <source>
        <dbReference type="ARBA" id="ARBA00004496"/>
    </source>
</evidence>
<evidence type="ECO:0000256" key="5">
    <source>
        <dbReference type="ARBA" id="ARBA00023006"/>
    </source>
</evidence>